<dbReference type="SUPFAM" id="SSF57603">
    <property type="entry name" value="FnI-like domain"/>
    <property type="match status" value="1"/>
</dbReference>
<dbReference type="SUPFAM" id="SSF100895">
    <property type="entry name" value="Kazal-type serine protease inhibitors"/>
    <property type="match status" value="1"/>
</dbReference>
<feature type="signal peptide" evidence="13">
    <location>
        <begin position="1"/>
        <end position="20"/>
    </location>
</feature>
<dbReference type="Gene3D" id="1.10.238.10">
    <property type="entry name" value="EF-hand"/>
    <property type="match status" value="1"/>
</dbReference>
<dbReference type="OMA" id="SKPVVCY"/>
<evidence type="ECO:0000256" key="1">
    <source>
        <dbReference type="ARBA" id="ARBA00019697"/>
    </source>
</evidence>
<dbReference type="Gene3D" id="3.30.60.30">
    <property type="match status" value="1"/>
</dbReference>
<dbReference type="GO" id="GO:0030154">
    <property type="term" value="P:cell differentiation"/>
    <property type="evidence" value="ECO:0000318"/>
    <property type="project" value="GO_Central"/>
</dbReference>
<dbReference type="eggNOG" id="ENOG502QQAG">
    <property type="taxonomic scope" value="Eukaryota"/>
</dbReference>
<dbReference type="InterPro" id="IPR002350">
    <property type="entry name" value="Kazal_dom"/>
</dbReference>
<keyword evidence="5" id="KW-0677">Repeat</keyword>
<evidence type="ECO:0000256" key="11">
    <source>
        <dbReference type="ARBA" id="ARBA00046973"/>
    </source>
</evidence>
<dbReference type="SMART" id="SM00280">
    <property type="entry name" value="KAZAL"/>
    <property type="match status" value="1"/>
</dbReference>
<dbReference type="CDD" id="cd00104">
    <property type="entry name" value="KAZAL_FS"/>
    <property type="match status" value="1"/>
</dbReference>
<name>A7SIW2_NEMVE</name>
<dbReference type="AlphaFoldDB" id="A7SIW2"/>
<evidence type="ECO:0000256" key="8">
    <source>
        <dbReference type="ARBA" id="ARBA00023180"/>
    </source>
</evidence>
<dbReference type="HOGENOM" id="CLU_038229_0_0_1"/>
<dbReference type="GO" id="GO:0008201">
    <property type="term" value="F:heparin binding"/>
    <property type="evidence" value="ECO:0007669"/>
    <property type="project" value="UniProtKB-KW"/>
</dbReference>
<dbReference type="SUPFAM" id="SSF47473">
    <property type="entry name" value="EF-hand"/>
    <property type="match status" value="1"/>
</dbReference>
<dbReference type="InterPro" id="IPR002048">
    <property type="entry name" value="EF_hand_dom"/>
</dbReference>
<gene>
    <name evidence="16" type="ORF">NEMVEDRAFT_v1g171044</name>
</gene>
<dbReference type="PROSITE" id="PS51465">
    <property type="entry name" value="KAZAL_2"/>
    <property type="match status" value="1"/>
</dbReference>
<dbReference type="Pfam" id="PF23244">
    <property type="entry name" value="VWF"/>
    <property type="match status" value="1"/>
</dbReference>
<protein>
    <recommendedName>
        <fullName evidence="1">Follistatin-related protein 1</fullName>
    </recommendedName>
    <alternativeName>
        <fullName evidence="9">Follistatin-like protein 1</fullName>
    </alternativeName>
</protein>
<reference evidence="16 17" key="1">
    <citation type="journal article" date="2007" name="Science">
        <title>Sea anemone genome reveals ancestral eumetazoan gene repertoire and genomic organization.</title>
        <authorList>
            <person name="Putnam N.H."/>
            <person name="Srivastava M."/>
            <person name="Hellsten U."/>
            <person name="Dirks B."/>
            <person name="Chapman J."/>
            <person name="Salamov A."/>
            <person name="Terry A."/>
            <person name="Shapiro H."/>
            <person name="Lindquist E."/>
            <person name="Kapitonov V.V."/>
            <person name="Jurka J."/>
            <person name="Genikhovich G."/>
            <person name="Grigoriev I.V."/>
            <person name="Lucas S.M."/>
            <person name="Steele R.E."/>
            <person name="Finnerty J.R."/>
            <person name="Technau U."/>
            <person name="Martindale M.Q."/>
            <person name="Rokhsar D.S."/>
        </authorList>
    </citation>
    <scope>NUCLEOTIDE SEQUENCE [LARGE SCALE GENOMIC DNA]</scope>
    <source>
        <strain evidence="17">CH2 X CH6</strain>
    </source>
</reference>
<dbReference type="InterPro" id="IPR018247">
    <property type="entry name" value="EF_Hand_1_Ca_BS"/>
</dbReference>
<dbReference type="InterPro" id="IPR003645">
    <property type="entry name" value="Fol_N"/>
</dbReference>
<dbReference type="Proteomes" id="UP000001593">
    <property type="component" value="Unassembled WGS sequence"/>
</dbReference>
<feature type="domain" description="Kazal-like" evidence="15">
    <location>
        <begin position="56"/>
        <end position="103"/>
    </location>
</feature>
<evidence type="ECO:0000313" key="16">
    <source>
        <dbReference type="EMBL" id="EDO36372.1"/>
    </source>
</evidence>
<dbReference type="OrthoDB" id="88467at2759"/>
<evidence type="ECO:0000256" key="3">
    <source>
        <dbReference type="ARBA" id="ARBA00022674"/>
    </source>
</evidence>
<dbReference type="GO" id="GO:0005576">
    <property type="term" value="C:extracellular region"/>
    <property type="evidence" value="ECO:0000318"/>
    <property type="project" value="GO_Central"/>
</dbReference>
<dbReference type="EMBL" id="DS469672">
    <property type="protein sequence ID" value="EDO36372.1"/>
    <property type="molecule type" value="Genomic_DNA"/>
</dbReference>
<evidence type="ECO:0000256" key="13">
    <source>
        <dbReference type="SAM" id="SignalP"/>
    </source>
</evidence>
<dbReference type="InParanoid" id="A7SIW2"/>
<keyword evidence="7" id="KW-1015">Disulfide bond</keyword>
<evidence type="ECO:0000313" key="17">
    <source>
        <dbReference type="Proteomes" id="UP000001593"/>
    </source>
</evidence>
<proteinExistence type="predicted"/>
<accession>A7SIW2</accession>
<comment type="function">
    <text evidence="10">Secreted glycoprotein that is involved in various physiological processes, such as angiogenesis, regulation of the immune response, cell proliferation and differentiation. Plays a role in the development of the central nervous system, skeletal system, lungs, and ureter. Promotes endothelial cell survival, migration and differentiation into network structures in an AKT-dependent manner. Also promotes survival of cardiac myocytes. Initiates various signaling cascades by activating different receptors on the cell surface such as DIP2A, TLR4 or BMP receptors.</text>
</comment>
<dbReference type="PhylomeDB" id="A7SIW2"/>
<dbReference type="SMART" id="SM00274">
    <property type="entry name" value="FOLN"/>
    <property type="match status" value="1"/>
</dbReference>
<feature type="region of interest" description="Disordered" evidence="12">
    <location>
        <begin position="313"/>
        <end position="336"/>
    </location>
</feature>
<sequence>MMKRALLLCLSLFCIQFALSVVVKPNGDTEEEDPCSNVFCHAGQECVAAKGKASCECLSECPDHIKPVCGSDGVTYPNHCELHRIACVHTKKITIRSKGPCEEIPSSAPTGKVNMSKPVVCYERDRDQMRGRMIEWMQMQEESLANAAGYQRVLKRFFDMVDKNKDGKLNLKELTELVKYNQTVAEIREADEFINPVLQGLCSDALISITDDDEDTELTFKEFRKCLDPDFKPPMKNCELEGEQYKDGAEIPTDCNSCVCACGRWVCTALDCNPSSNHVKASLVLQGEQAKEKLEREVLAENPEQKRVLLLHKPSKHGMHRMHHRHERTRKSGKSG</sequence>
<evidence type="ECO:0000256" key="5">
    <source>
        <dbReference type="ARBA" id="ARBA00022737"/>
    </source>
</evidence>
<comment type="subunit">
    <text evidence="11">Homodimer. Interacts with SCN10A. Interacts with DIP2A; DIP2A may act as a cell surface receptor for FSTL1. Interacts with BMP4. Interacts with CD14; this interaction promotes TL4-mediated signaling cascade.</text>
</comment>
<evidence type="ECO:0000256" key="4">
    <source>
        <dbReference type="ARBA" id="ARBA00022729"/>
    </source>
</evidence>
<keyword evidence="6" id="KW-0106">Calcium</keyword>
<feature type="chain" id="PRO_5002714439" description="Follistatin-related protein 1" evidence="13">
    <location>
        <begin position="21"/>
        <end position="336"/>
    </location>
</feature>
<dbReference type="PANTHER" id="PTHR10913:SF81">
    <property type="entry name" value="KAZAL-LIKE DOMAIN-CONTAINING PROTEIN"/>
    <property type="match status" value="1"/>
</dbReference>
<dbReference type="Pfam" id="PF23564">
    <property type="entry name" value="EF-hand_FSTL1"/>
    <property type="match status" value="1"/>
</dbReference>
<dbReference type="PROSITE" id="PS00018">
    <property type="entry name" value="EF_HAND_1"/>
    <property type="match status" value="1"/>
</dbReference>
<dbReference type="SMART" id="SM00057">
    <property type="entry name" value="FIMAC"/>
    <property type="match status" value="1"/>
</dbReference>
<evidence type="ECO:0000259" key="15">
    <source>
        <dbReference type="PROSITE" id="PS51465"/>
    </source>
</evidence>
<keyword evidence="4 13" id="KW-0732">Signal</keyword>
<dbReference type="FunFam" id="3.30.60.30:FF:000163">
    <property type="entry name" value="Follistatin-related protein 5-like Protein"/>
    <property type="match status" value="1"/>
</dbReference>
<dbReference type="Pfam" id="PF07648">
    <property type="entry name" value="Kazal_2"/>
    <property type="match status" value="1"/>
</dbReference>
<dbReference type="PANTHER" id="PTHR10913">
    <property type="entry name" value="FOLLISTATIN-RELATED"/>
    <property type="match status" value="1"/>
</dbReference>
<keyword evidence="3" id="KW-0358">Heparin-binding</keyword>
<dbReference type="InterPro" id="IPR050653">
    <property type="entry name" value="Prot_Inhib_GrowthFact_Antg"/>
</dbReference>
<evidence type="ECO:0000256" key="12">
    <source>
        <dbReference type="SAM" id="MobiDB-lite"/>
    </source>
</evidence>
<evidence type="ECO:0000256" key="7">
    <source>
        <dbReference type="ARBA" id="ARBA00023157"/>
    </source>
</evidence>
<evidence type="ECO:0000256" key="10">
    <source>
        <dbReference type="ARBA" id="ARBA00045812"/>
    </source>
</evidence>
<evidence type="ECO:0000256" key="9">
    <source>
        <dbReference type="ARBA" id="ARBA00042478"/>
    </source>
</evidence>
<dbReference type="KEGG" id="nve:5507801"/>
<keyword evidence="8" id="KW-0325">Glycoprotein</keyword>
<feature type="domain" description="EF-hand" evidence="14">
    <location>
        <begin position="149"/>
        <end position="184"/>
    </location>
</feature>
<organism evidence="16 17">
    <name type="scientific">Nematostella vectensis</name>
    <name type="common">Starlet sea anemone</name>
    <dbReference type="NCBI Taxonomy" id="45351"/>
    <lineage>
        <taxon>Eukaryota</taxon>
        <taxon>Metazoa</taxon>
        <taxon>Cnidaria</taxon>
        <taxon>Anthozoa</taxon>
        <taxon>Hexacorallia</taxon>
        <taxon>Actiniaria</taxon>
        <taxon>Edwardsiidae</taxon>
        <taxon>Nematostella</taxon>
    </lineage>
</organism>
<dbReference type="PROSITE" id="PS50222">
    <property type="entry name" value="EF_HAND_2"/>
    <property type="match status" value="1"/>
</dbReference>
<dbReference type="GO" id="GO:0030510">
    <property type="term" value="P:regulation of BMP signaling pathway"/>
    <property type="evidence" value="ECO:0000318"/>
    <property type="project" value="GO_Central"/>
</dbReference>
<evidence type="ECO:0000259" key="14">
    <source>
        <dbReference type="PROSITE" id="PS50222"/>
    </source>
</evidence>
<evidence type="ECO:0000256" key="6">
    <source>
        <dbReference type="ARBA" id="ARBA00022837"/>
    </source>
</evidence>
<keyword evidence="17" id="KW-1185">Reference proteome</keyword>
<dbReference type="InterPro" id="IPR003884">
    <property type="entry name" value="FacI_MAC"/>
</dbReference>
<evidence type="ECO:0000256" key="2">
    <source>
        <dbReference type="ARBA" id="ARBA00022553"/>
    </source>
</evidence>
<dbReference type="InterPro" id="IPR011992">
    <property type="entry name" value="EF-hand-dom_pair"/>
</dbReference>
<dbReference type="InterPro" id="IPR036058">
    <property type="entry name" value="Kazal_dom_sf"/>
</dbReference>
<dbReference type="InterPro" id="IPR057020">
    <property type="entry name" value="EF-hand_FSTL1"/>
</dbReference>
<dbReference type="GO" id="GO:0005509">
    <property type="term" value="F:calcium ion binding"/>
    <property type="evidence" value="ECO:0007669"/>
    <property type="project" value="InterPro"/>
</dbReference>
<keyword evidence="2" id="KW-0597">Phosphoprotein</keyword>